<accession>A0A834MAD0</accession>
<dbReference type="SUPFAM" id="SSF88946">
    <property type="entry name" value="Sigma2 domain of RNA polymerase sigma factors"/>
    <property type="match status" value="1"/>
</dbReference>
<sequence>MSHLSVTPLDDLMVFYDDLVDYITQKVGNRQIAQETVQETYLRALQKPEQFHSLNSPIAYLKKVSLNIALDYVRKQQTQHKYVEVIESIDIEQDEVFELYTEQEFILLKQQYGKLILEKIKHLPPMCQDVFLLVQFHGMSQVEVAEQLGISRMMVAKHLVRALQSFSPMFNQAKFE</sequence>
<dbReference type="InterPro" id="IPR014284">
    <property type="entry name" value="RNA_pol_sigma-70_dom"/>
</dbReference>
<dbReference type="SUPFAM" id="SSF88659">
    <property type="entry name" value="Sigma3 and sigma4 domains of RNA polymerase sigma factors"/>
    <property type="match status" value="1"/>
</dbReference>
<evidence type="ECO:0000313" key="8">
    <source>
        <dbReference type="Proteomes" id="UP000625711"/>
    </source>
</evidence>
<name>A0A834MAD0_RHYFE</name>
<proteinExistence type="inferred from homology"/>
<keyword evidence="2" id="KW-0805">Transcription regulation</keyword>
<keyword evidence="4" id="KW-0804">Transcription</keyword>
<evidence type="ECO:0008006" key="9">
    <source>
        <dbReference type="Google" id="ProtNLM"/>
    </source>
</evidence>
<feature type="domain" description="RNA polymerase sigma factor 70 region 4 type 2" evidence="6">
    <location>
        <begin position="115"/>
        <end position="164"/>
    </location>
</feature>
<dbReference type="AlphaFoldDB" id="A0A834MAD0"/>
<dbReference type="PANTHER" id="PTHR43133:SF63">
    <property type="entry name" value="RNA POLYMERASE SIGMA FACTOR FECI-RELATED"/>
    <property type="match status" value="1"/>
</dbReference>
<dbReference type="InterPro" id="IPR039425">
    <property type="entry name" value="RNA_pol_sigma-70-like"/>
</dbReference>
<dbReference type="PANTHER" id="PTHR43133">
    <property type="entry name" value="RNA POLYMERASE ECF-TYPE SIGMA FACTO"/>
    <property type="match status" value="1"/>
</dbReference>
<evidence type="ECO:0000313" key="7">
    <source>
        <dbReference type="EMBL" id="KAF7276553.1"/>
    </source>
</evidence>
<dbReference type="EMBL" id="JAACXV010006075">
    <property type="protein sequence ID" value="KAF7276553.1"/>
    <property type="molecule type" value="Genomic_DNA"/>
</dbReference>
<keyword evidence="3" id="KW-0731">Sigma factor</keyword>
<keyword evidence="8" id="KW-1185">Reference proteome</keyword>
<dbReference type="Gene3D" id="1.10.10.10">
    <property type="entry name" value="Winged helix-like DNA-binding domain superfamily/Winged helix DNA-binding domain"/>
    <property type="match status" value="1"/>
</dbReference>
<comment type="similarity">
    <text evidence="1">Belongs to the sigma-70 factor family. ECF subfamily.</text>
</comment>
<dbReference type="InterPro" id="IPR013324">
    <property type="entry name" value="RNA_pol_sigma_r3/r4-like"/>
</dbReference>
<dbReference type="InterPro" id="IPR013325">
    <property type="entry name" value="RNA_pol_sigma_r2"/>
</dbReference>
<evidence type="ECO:0000256" key="3">
    <source>
        <dbReference type="ARBA" id="ARBA00023082"/>
    </source>
</evidence>
<evidence type="ECO:0000256" key="1">
    <source>
        <dbReference type="ARBA" id="ARBA00010641"/>
    </source>
</evidence>
<dbReference type="GO" id="GO:0006352">
    <property type="term" value="P:DNA-templated transcription initiation"/>
    <property type="evidence" value="ECO:0007669"/>
    <property type="project" value="InterPro"/>
</dbReference>
<dbReference type="NCBIfam" id="TIGR02937">
    <property type="entry name" value="sigma70-ECF"/>
    <property type="match status" value="1"/>
</dbReference>
<evidence type="ECO:0000256" key="2">
    <source>
        <dbReference type="ARBA" id="ARBA00023015"/>
    </source>
</evidence>
<dbReference type="InterPro" id="IPR013249">
    <property type="entry name" value="RNA_pol_sigma70_r4_t2"/>
</dbReference>
<dbReference type="Proteomes" id="UP000625711">
    <property type="component" value="Unassembled WGS sequence"/>
</dbReference>
<dbReference type="Pfam" id="PF08281">
    <property type="entry name" value="Sigma70_r4_2"/>
    <property type="match status" value="1"/>
</dbReference>
<protein>
    <recommendedName>
        <fullName evidence="9">RNA polymerase sigma factor</fullName>
    </recommendedName>
</protein>
<evidence type="ECO:0000259" key="6">
    <source>
        <dbReference type="Pfam" id="PF08281"/>
    </source>
</evidence>
<evidence type="ECO:0000256" key="4">
    <source>
        <dbReference type="ARBA" id="ARBA00023163"/>
    </source>
</evidence>
<reference evidence="7" key="1">
    <citation type="submission" date="2020-08" db="EMBL/GenBank/DDBJ databases">
        <title>Genome sequencing and assembly of the red palm weevil Rhynchophorus ferrugineus.</title>
        <authorList>
            <person name="Dias G.B."/>
            <person name="Bergman C.M."/>
            <person name="Manee M."/>
        </authorList>
    </citation>
    <scope>NUCLEOTIDE SEQUENCE</scope>
    <source>
        <strain evidence="7">AA-2017</strain>
        <tissue evidence="7">Whole larva</tissue>
    </source>
</reference>
<dbReference type="InterPro" id="IPR036388">
    <property type="entry name" value="WH-like_DNA-bd_sf"/>
</dbReference>
<dbReference type="Pfam" id="PF04542">
    <property type="entry name" value="Sigma70_r2"/>
    <property type="match status" value="1"/>
</dbReference>
<dbReference type="Gene3D" id="1.10.1740.10">
    <property type="match status" value="1"/>
</dbReference>
<evidence type="ECO:0000259" key="5">
    <source>
        <dbReference type="Pfam" id="PF04542"/>
    </source>
</evidence>
<feature type="domain" description="RNA polymerase sigma-70 region 2" evidence="5">
    <location>
        <begin position="17"/>
        <end position="77"/>
    </location>
</feature>
<organism evidence="7 8">
    <name type="scientific">Rhynchophorus ferrugineus</name>
    <name type="common">Red palm weevil</name>
    <name type="synonym">Curculio ferrugineus</name>
    <dbReference type="NCBI Taxonomy" id="354439"/>
    <lineage>
        <taxon>Eukaryota</taxon>
        <taxon>Metazoa</taxon>
        <taxon>Ecdysozoa</taxon>
        <taxon>Arthropoda</taxon>
        <taxon>Hexapoda</taxon>
        <taxon>Insecta</taxon>
        <taxon>Pterygota</taxon>
        <taxon>Neoptera</taxon>
        <taxon>Endopterygota</taxon>
        <taxon>Coleoptera</taxon>
        <taxon>Polyphaga</taxon>
        <taxon>Cucujiformia</taxon>
        <taxon>Curculionidae</taxon>
        <taxon>Dryophthorinae</taxon>
        <taxon>Rhynchophorus</taxon>
    </lineage>
</organism>
<dbReference type="InterPro" id="IPR007627">
    <property type="entry name" value="RNA_pol_sigma70_r2"/>
</dbReference>
<dbReference type="GO" id="GO:0003677">
    <property type="term" value="F:DNA binding"/>
    <property type="evidence" value="ECO:0007669"/>
    <property type="project" value="InterPro"/>
</dbReference>
<gene>
    <name evidence="7" type="ORF">GWI33_010090</name>
</gene>
<comment type="caution">
    <text evidence="7">The sequence shown here is derived from an EMBL/GenBank/DDBJ whole genome shotgun (WGS) entry which is preliminary data.</text>
</comment>
<dbReference type="GO" id="GO:0016987">
    <property type="term" value="F:sigma factor activity"/>
    <property type="evidence" value="ECO:0007669"/>
    <property type="project" value="UniProtKB-KW"/>
</dbReference>